<keyword evidence="2" id="KW-0090">Biological rhythms</keyword>
<dbReference type="PANTHER" id="PTHR11008">
    <property type="entry name" value="PROTEIN TAKEOUT-LIKE PROTEIN"/>
    <property type="match status" value="1"/>
</dbReference>
<proteinExistence type="inferred from homology"/>
<dbReference type="EMBL" id="JAZDUA010000209">
    <property type="protein sequence ID" value="KAK7864175.1"/>
    <property type="molecule type" value="Genomic_DNA"/>
</dbReference>
<dbReference type="PANTHER" id="PTHR11008:SF41">
    <property type="entry name" value="RE70318P"/>
    <property type="match status" value="1"/>
</dbReference>
<evidence type="ECO:0000256" key="1">
    <source>
        <dbReference type="ARBA" id="ARBA00022729"/>
    </source>
</evidence>
<evidence type="ECO:0000256" key="2">
    <source>
        <dbReference type="ARBA" id="ARBA00023108"/>
    </source>
</evidence>
<dbReference type="FunFam" id="3.15.10.30:FF:000001">
    <property type="entry name" value="Takeout-like protein 1"/>
    <property type="match status" value="1"/>
</dbReference>
<evidence type="ECO:0000313" key="5">
    <source>
        <dbReference type="EMBL" id="KAK7864175.1"/>
    </source>
</evidence>
<dbReference type="Gene3D" id="3.15.10.30">
    <property type="entry name" value="Haemolymph juvenile hormone binding protein"/>
    <property type="match status" value="1"/>
</dbReference>
<keyword evidence="1 4" id="KW-0732">Signal</keyword>
<comment type="similarity">
    <text evidence="3">Belongs to the TO family.</text>
</comment>
<evidence type="ECO:0000256" key="3">
    <source>
        <dbReference type="ARBA" id="ARBA00060902"/>
    </source>
</evidence>
<dbReference type="SMART" id="SM00700">
    <property type="entry name" value="JHBP"/>
    <property type="match status" value="1"/>
</dbReference>
<accession>A0AAN9VG08</accession>
<gene>
    <name evidence="5" type="ORF">R5R35_004090</name>
</gene>
<comment type="caution">
    <text evidence="5">The sequence shown here is derived from an EMBL/GenBank/DDBJ whole genome shotgun (WGS) entry which is preliminary data.</text>
</comment>
<dbReference type="GO" id="GO:0007623">
    <property type="term" value="P:circadian rhythm"/>
    <property type="evidence" value="ECO:0007669"/>
    <property type="project" value="UniProtKB-ARBA"/>
</dbReference>
<reference evidence="5 6" key="1">
    <citation type="submission" date="2024-03" db="EMBL/GenBank/DDBJ databases">
        <title>The genome assembly and annotation of the cricket Gryllus longicercus Weissman &amp; Gray.</title>
        <authorList>
            <person name="Szrajer S."/>
            <person name="Gray D."/>
            <person name="Ylla G."/>
        </authorList>
    </citation>
    <scope>NUCLEOTIDE SEQUENCE [LARGE SCALE GENOMIC DNA]</scope>
    <source>
        <strain evidence="5">DAG 2021-001</strain>
        <tissue evidence="5">Whole body minus gut</tissue>
    </source>
</reference>
<dbReference type="InterPro" id="IPR038606">
    <property type="entry name" value="To_sf"/>
</dbReference>
<organism evidence="5 6">
    <name type="scientific">Gryllus longicercus</name>
    <dbReference type="NCBI Taxonomy" id="2509291"/>
    <lineage>
        <taxon>Eukaryota</taxon>
        <taxon>Metazoa</taxon>
        <taxon>Ecdysozoa</taxon>
        <taxon>Arthropoda</taxon>
        <taxon>Hexapoda</taxon>
        <taxon>Insecta</taxon>
        <taxon>Pterygota</taxon>
        <taxon>Neoptera</taxon>
        <taxon>Polyneoptera</taxon>
        <taxon>Orthoptera</taxon>
        <taxon>Ensifera</taxon>
        <taxon>Gryllidea</taxon>
        <taxon>Grylloidea</taxon>
        <taxon>Gryllidae</taxon>
        <taxon>Gryllinae</taxon>
        <taxon>Gryllus</taxon>
    </lineage>
</organism>
<dbReference type="Pfam" id="PF06585">
    <property type="entry name" value="JHBP"/>
    <property type="match status" value="1"/>
</dbReference>
<evidence type="ECO:0000313" key="6">
    <source>
        <dbReference type="Proteomes" id="UP001378592"/>
    </source>
</evidence>
<sequence>MLASARCLLLGLGLVFGVGLAPPAGQAAHTSELDKFFKVCSRSDPKLEECVVESLNEAKGNIAKGVPSLGLEPLEPVAFREVRIEEGPADFQLRFVMRNASMAGLANFTATRARVDFPGRYIEVEMLVPRFLLTGRYSFSGQILTLPINGNGPFNAIVGSVNLTNRIRFSEEKRDGVLYWKAVEYLWDMNMNELHVDFRNLFRGNKRLGQYANAFINRHWRAIYQIYKYLVTTNVGYRFKDITNDVLARVPLDEMFKP</sequence>
<feature type="chain" id="PRO_5042888671" description="Hemolymph juvenile hormone binding protein" evidence="4">
    <location>
        <begin position="18"/>
        <end position="258"/>
    </location>
</feature>
<dbReference type="Proteomes" id="UP001378592">
    <property type="component" value="Unassembled WGS sequence"/>
</dbReference>
<evidence type="ECO:0000256" key="4">
    <source>
        <dbReference type="SAM" id="SignalP"/>
    </source>
</evidence>
<feature type="signal peptide" evidence="4">
    <location>
        <begin position="1"/>
        <end position="17"/>
    </location>
</feature>
<name>A0AAN9VG08_9ORTH</name>
<dbReference type="GO" id="GO:0005615">
    <property type="term" value="C:extracellular space"/>
    <property type="evidence" value="ECO:0007669"/>
    <property type="project" value="TreeGrafter"/>
</dbReference>
<dbReference type="AlphaFoldDB" id="A0AAN9VG08"/>
<keyword evidence="6" id="KW-1185">Reference proteome</keyword>
<protein>
    <recommendedName>
        <fullName evidence="7">Hemolymph juvenile hormone binding protein</fullName>
    </recommendedName>
</protein>
<dbReference type="InterPro" id="IPR010562">
    <property type="entry name" value="Haemolymph_juvenile_hormone-bd"/>
</dbReference>
<evidence type="ECO:0008006" key="7">
    <source>
        <dbReference type="Google" id="ProtNLM"/>
    </source>
</evidence>